<proteinExistence type="inferred from homology"/>
<dbReference type="AlphaFoldDB" id="A0AAV5WAM9"/>
<dbReference type="Gene3D" id="2.60.34.10">
    <property type="entry name" value="Substrate Binding Domain Of DNAk, Chain A, domain 1"/>
    <property type="match status" value="1"/>
</dbReference>
<evidence type="ECO:0000313" key="5">
    <source>
        <dbReference type="Proteomes" id="UP001432322"/>
    </source>
</evidence>
<dbReference type="PANTHER" id="PTHR19375">
    <property type="entry name" value="HEAT SHOCK PROTEIN 70KDA"/>
    <property type="match status" value="1"/>
</dbReference>
<dbReference type="GO" id="GO:0140662">
    <property type="term" value="F:ATP-dependent protein folding chaperone"/>
    <property type="evidence" value="ECO:0007669"/>
    <property type="project" value="InterPro"/>
</dbReference>
<accession>A0AAV5WAM9</accession>
<keyword evidence="3" id="KW-0067">ATP-binding</keyword>
<dbReference type="Gene3D" id="3.90.640.10">
    <property type="entry name" value="Actin, Chain A, domain 4"/>
    <property type="match status" value="1"/>
</dbReference>
<dbReference type="SUPFAM" id="SSF100920">
    <property type="entry name" value="Heat shock protein 70kD (HSP70), peptide-binding domain"/>
    <property type="match status" value="1"/>
</dbReference>
<dbReference type="Gene3D" id="3.30.420.40">
    <property type="match status" value="1"/>
</dbReference>
<dbReference type="EMBL" id="BTSY01000005">
    <property type="protein sequence ID" value="GMT27072.1"/>
    <property type="molecule type" value="Genomic_DNA"/>
</dbReference>
<keyword evidence="2" id="KW-0547">Nucleotide-binding</keyword>
<evidence type="ECO:0000313" key="4">
    <source>
        <dbReference type="EMBL" id="GMT27072.1"/>
    </source>
</evidence>
<dbReference type="SUPFAM" id="SSF53067">
    <property type="entry name" value="Actin-like ATPase domain"/>
    <property type="match status" value="1"/>
</dbReference>
<protein>
    <submittedName>
        <fullName evidence="4">Uncharacterized protein</fullName>
    </submittedName>
</protein>
<comment type="similarity">
    <text evidence="1">Belongs to the heat shock protein 70 family.</text>
</comment>
<comment type="caution">
    <text evidence="4">The sequence shown here is derived from an EMBL/GenBank/DDBJ whole genome shotgun (WGS) entry which is preliminary data.</text>
</comment>
<dbReference type="GO" id="GO:0005524">
    <property type="term" value="F:ATP binding"/>
    <property type="evidence" value="ECO:0007669"/>
    <property type="project" value="UniProtKB-KW"/>
</dbReference>
<reference evidence="4" key="1">
    <citation type="submission" date="2023-10" db="EMBL/GenBank/DDBJ databases">
        <title>Genome assembly of Pristionchus species.</title>
        <authorList>
            <person name="Yoshida K."/>
            <person name="Sommer R.J."/>
        </authorList>
    </citation>
    <scope>NUCLEOTIDE SEQUENCE</scope>
    <source>
        <strain evidence="4">RS5133</strain>
    </source>
</reference>
<evidence type="ECO:0000256" key="1">
    <source>
        <dbReference type="ARBA" id="ARBA00007381"/>
    </source>
</evidence>
<dbReference type="Pfam" id="PF00012">
    <property type="entry name" value="HSP70"/>
    <property type="match status" value="1"/>
</dbReference>
<gene>
    <name evidence="4" type="ORF">PFISCL1PPCAC_18369</name>
</gene>
<dbReference type="InterPro" id="IPR013126">
    <property type="entry name" value="Hsp_70_fam"/>
</dbReference>
<organism evidence="4 5">
    <name type="scientific">Pristionchus fissidentatus</name>
    <dbReference type="NCBI Taxonomy" id="1538716"/>
    <lineage>
        <taxon>Eukaryota</taxon>
        <taxon>Metazoa</taxon>
        <taxon>Ecdysozoa</taxon>
        <taxon>Nematoda</taxon>
        <taxon>Chromadorea</taxon>
        <taxon>Rhabditida</taxon>
        <taxon>Rhabditina</taxon>
        <taxon>Diplogasteromorpha</taxon>
        <taxon>Diplogasteroidea</taxon>
        <taxon>Neodiplogasteridae</taxon>
        <taxon>Pristionchus</taxon>
    </lineage>
</organism>
<name>A0AAV5WAM9_9BILA</name>
<dbReference type="PRINTS" id="PR00301">
    <property type="entry name" value="HEATSHOCK70"/>
</dbReference>
<keyword evidence="5" id="KW-1185">Reference proteome</keyword>
<dbReference type="Proteomes" id="UP001432322">
    <property type="component" value="Unassembled WGS sequence"/>
</dbReference>
<evidence type="ECO:0000256" key="3">
    <source>
        <dbReference type="ARBA" id="ARBA00022840"/>
    </source>
</evidence>
<sequence length="266" mass="28677">MGMASVDASIVVIKDGVFTVKSTAGNTDLGGDEFTNRLIDCCAAEMKKKHDTDLFSQPDALANISAFCEIAKSSLSLVGPSISTQSMGISPDFEITRVSFEELCAHLFHSVMGLVEACLRDASMEKSDIDDVLVVGGYAKMPRMRQLLSDLFPGKELQSASIAKGAAAQASIVSGEMQEVSLHDVSTRSIVVEIDGHMSFLIKRNTPLPAETAFFIKGDTRSTHTVKVYEGESTVLMESSLLGVFLVHVPTGNTNIEVIFKLDLYD</sequence>
<dbReference type="InterPro" id="IPR029047">
    <property type="entry name" value="HSP70_peptide-bd_sf"/>
</dbReference>
<evidence type="ECO:0000256" key="2">
    <source>
        <dbReference type="ARBA" id="ARBA00022741"/>
    </source>
</evidence>
<dbReference type="InterPro" id="IPR043129">
    <property type="entry name" value="ATPase_NBD"/>
</dbReference>